<evidence type="ECO:0000313" key="6">
    <source>
        <dbReference type="EMBL" id="KAJ5368771.1"/>
    </source>
</evidence>
<dbReference type="InterPro" id="IPR007568">
    <property type="entry name" value="RTA1"/>
</dbReference>
<keyword evidence="7" id="KW-1185">Reference proteome</keyword>
<comment type="subcellular location">
    <subcellularLocation>
        <location evidence="1">Membrane</location>
        <topology evidence="1">Multi-pass membrane protein</topology>
    </subcellularLocation>
</comment>
<feature type="transmembrane region" description="Helical" evidence="5">
    <location>
        <begin position="12"/>
        <end position="32"/>
    </location>
</feature>
<organism evidence="6 7">
    <name type="scientific">Penicillium cataractarum</name>
    <dbReference type="NCBI Taxonomy" id="2100454"/>
    <lineage>
        <taxon>Eukaryota</taxon>
        <taxon>Fungi</taxon>
        <taxon>Dikarya</taxon>
        <taxon>Ascomycota</taxon>
        <taxon>Pezizomycotina</taxon>
        <taxon>Eurotiomycetes</taxon>
        <taxon>Eurotiomycetidae</taxon>
        <taxon>Eurotiales</taxon>
        <taxon>Aspergillaceae</taxon>
        <taxon>Penicillium</taxon>
    </lineage>
</organism>
<evidence type="ECO:0000313" key="7">
    <source>
        <dbReference type="Proteomes" id="UP001147782"/>
    </source>
</evidence>
<protein>
    <submittedName>
        <fullName evidence="6">RTA1 like protein-domain-containing protein</fullName>
    </submittedName>
</protein>
<sequence>MSTGSQNLYEYYVPSNVAAIVVAVIFLILILLHAWKVISTRQWYTVTAIVGGIFEMIGLAARAWSHNNLSAKAPYIIQIILILLAPVIFSAVIYMFLGRLIRASQHQNLSLIRINVMTKLFVCGDILCFFIQASGAGKLVNAKTADEISTAQNTVLAGLILQIVFFCVFISCAIVFNKRVLQVHIARTVDPKLRLQPMLVSLYLCSVLIIVRNVYRVVEYKTGESGYLQSHEWPTYALDVVLMAVLMTVSLSWYLANIKPPSLASYPLYSRDGSS</sequence>
<evidence type="ECO:0000256" key="5">
    <source>
        <dbReference type="SAM" id="Phobius"/>
    </source>
</evidence>
<dbReference type="Pfam" id="PF04479">
    <property type="entry name" value="RTA1"/>
    <property type="match status" value="1"/>
</dbReference>
<evidence type="ECO:0000256" key="4">
    <source>
        <dbReference type="ARBA" id="ARBA00023136"/>
    </source>
</evidence>
<feature type="transmembrane region" description="Helical" evidence="5">
    <location>
        <begin position="197"/>
        <end position="215"/>
    </location>
</feature>
<keyword evidence="4 5" id="KW-0472">Membrane</keyword>
<feature type="transmembrane region" description="Helical" evidence="5">
    <location>
        <begin position="235"/>
        <end position="256"/>
    </location>
</feature>
<dbReference type="OrthoDB" id="3358017at2759"/>
<feature type="transmembrane region" description="Helical" evidence="5">
    <location>
        <begin position="76"/>
        <end position="97"/>
    </location>
</feature>
<keyword evidence="3 5" id="KW-1133">Transmembrane helix</keyword>
<evidence type="ECO:0000256" key="3">
    <source>
        <dbReference type="ARBA" id="ARBA00022989"/>
    </source>
</evidence>
<evidence type="ECO:0000256" key="2">
    <source>
        <dbReference type="ARBA" id="ARBA00022692"/>
    </source>
</evidence>
<feature type="transmembrane region" description="Helical" evidence="5">
    <location>
        <begin position="44"/>
        <end position="64"/>
    </location>
</feature>
<dbReference type="PANTHER" id="PTHR31465:SF35">
    <property type="entry name" value="RTA1 DOMAIN PROTEIN-RELATED"/>
    <property type="match status" value="1"/>
</dbReference>
<feature type="transmembrane region" description="Helical" evidence="5">
    <location>
        <begin position="155"/>
        <end position="176"/>
    </location>
</feature>
<dbReference type="Proteomes" id="UP001147782">
    <property type="component" value="Unassembled WGS sequence"/>
</dbReference>
<dbReference type="EMBL" id="JAPZBS010000007">
    <property type="protein sequence ID" value="KAJ5368771.1"/>
    <property type="molecule type" value="Genomic_DNA"/>
</dbReference>
<keyword evidence="2 5" id="KW-0812">Transmembrane</keyword>
<feature type="transmembrane region" description="Helical" evidence="5">
    <location>
        <begin position="117"/>
        <end position="135"/>
    </location>
</feature>
<evidence type="ECO:0000256" key="1">
    <source>
        <dbReference type="ARBA" id="ARBA00004141"/>
    </source>
</evidence>
<proteinExistence type="predicted"/>
<gene>
    <name evidence="6" type="ORF">N7496_008531</name>
</gene>
<dbReference type="AlphaFoldDB" id="A0A9W9V748"/>
<reference evidence="6" key="1">
    <citation type="submission" date="2022-11" db="EMBL/GenBank/DDBJ databases">
        <authorList>
            <person name="Petersen C."/>
        </authorList>
    </citation>
    <scope>NUCLEOTIDE SEQUENCE</scope>
    <source>
        <strain evidence="6">IBT 29864</strain>
    </source>
</reference>
<dbReference type="GeneID" id="81440629"/>
<name>A0A9W9V748_9EURO</name>
<dbReference type="RefSeq" id="XP_056553513.1">
    <property type="nucleotide sequence ID" value="XM_056701450.1"/>
</dbReference>
<comment type="caution">
    <text evidence="6">The sequence shown here is derived from an EMBL/GenBank/DDBJ whole genome shotgun (WGS) entry which is preliminary data.</text>
</comment>
<accession>A0A9W9V748</accession>
<dbReference type="GO" id="GO:0016020">
    <property type="term" value="C:membrane"/>
    <property type="evidence" value="ECO:0007669"/>
    <property type="project" value="UniProtKB-SubCell"/>
</dbReference>
<reference evidence="6" key="2">
    <citation type="journal article" date="2023" name="IMA Fungus">
        <title>Comparative genomic study of the Penicillium genus elucidates a diverse pangenome and 15 lateral gene transfer events.</title>
        <authorList>
            <person name="Petersen C."/>
            <person name="Sorensen T."/>
            <person name="Nielsen M.R."/>
            <person name="Sondergaard T.E."/>
            <person name="Sorensen J.L."/>
            <person name="Fitzpatrick D.A."/>
            <person name="Frisvad J.C."/>
            <person name="Nielsen K.L."/>
        </authorList>
    </citation>
    <scope>NUCLEOTIDE SEQUENCE</scope>
    <source>
        <strain evidence="6">IBT 29864</strain>
    </source>
</reference>
<dbReference type="PANTHER" id="PTHR31465">
    <property type="entry name" value="PROTEIN RTA1-RELATED"/>
    <property type="match status" value="1"/>
</dbReference>